<dbReference type="Proteomes" id="UP000494265">
    <property type="component" value="Unassembled WGS sequence"/>
</dbReference>
<evidence type="ECO:0000313" key="1">
    <source>
        <dbReference type="EMBL" id="GET05327.1"/>
    </source>
</evidence>
<dbReference type="AlphaFoldDB" id="A0A6F9XJD9"/>
<name>A0A6F9XJD9_9LACO</name>
<dbReference type="EMBL" id="BLAM01000054">
    <property type="protein sequence ID" value="GET05327.1"/>
    <property type="molecule type" value="Genomic_DNA"/>
</dbReference>
<reference evidence="1" key="1">
    <citation type="submission" date="2019-10" db="EMBL/GenBank/DDBJ databases">
        <title>Lactobacillus agilis SY212 Whole Genome Sequencing Project.</title>
        <authorList>
            <person name="Suzuki S."/>
            <person name="Endo A."/>
            <person name="Maeno S."/>
            <person name="Shiwa Y."/>
            <person name="Matsutani M."/>
            <person name="Kajikawa A."/>
        </authorList>
    </citation>
    <scope>NUCLEOTIDE SEQUENCE</scope>
    <source>
        <strain evidence="1">SY212</strain>
    </source>
</reference>
<protein>
    <submittedName>
        <fullName evidence="1">Uncharacterized protein</fullName>
    </submittedName>
</protein>
<sequence>MLIDTGKIKAVLDDTTLTDYQIEKEIGISRVTVKRYREKGMGGMKLDNAAKFMELYKQRQELYQRYSK</sequence>
<gene>
    <name evidence="1" type="ORF">SY212_03570</name>
</gene>
<organism evidence="1">
    <name type="scientific">Ligilactobacillus agilis</name>
    <dbReference type="NCBI Taxonomy" id="1601"/>
    <lineage>
        <taxon>Bacteria</taxon>
        <taxon>Bacillati</taxon>
        <taxon>Bacillota</taxon>
        <taxon>Bacilli</taxon>
        <taxon>Lactobacillales</taxon>
        <taxon>Lactobacillaceae</taxon>
        <taxon>Ligilactobacillus</taxon>
    </lineage>
</organism>
<accession>A0A6F9XJD9</accession>
<proteinExistence type="predicted"/>
<dbReference type="RefSeq" id="WP_172584180.1">
    <property type="nucleotide sequence ID" value="NZ_BLAM01000054.1"/>
</dbReference>
<comment type="caution">
    <text evidence="1">The sequence shown here is derived from an EMBL/GenBank/DDBJ whole genome shotgun (WGS) entry which is preliminary data.</text>
</comment>